<proteinExistence type="predicted"/>
<dbReference type="Proteomes" id="UP000031563">
    <property type="component" value="Unassembled WGS sequence"/>
</dbReference>
<dbReference type="InterPro" id="IPR001763">
    <property type="entry name" value="Rhodanese-like_dom"/>
</dbReference>
<dbReference type="AlphaFoldDB" id="A0A0F5HWD4"/>
<dbReference type="PANTHER" id="PTHR11364:SF27">
    <property type="entry name" value="SULFURTRANSFERASE"/>
    <property type="match status" value="1"/>
</dbReference>
<dbReference type="InterPro" id="IPR045078">
    <property type="entry name" value="TST/MPST-like"/>
</dbReference>
<dbReference type="CDD" id="cd01449">
    <property type="entry name" value="TST_Repeat_2"/>
    <property type="match status" value="1"/>
</dbReference>
<evidence type="ECO:0000313" key="5">
    <source>
        <dbReference type="Proteomes" id="UP000031563"/>
    </source>
</evidence>
<evidence type="ECO:0000313" key="4">
    <source>
        <dbReference type="EMBL" id="KKB37694.1"/>
    </source>
</evidence>
<name>A0A0F5HWD4_BACTR</name>
<dbReference type="PROSITE" id="PS50206">
    <property type="entry name" value="RHODANESE_3"/>
    <property type="match status" value="2"/>
</dbReference>
<keyword evidence="1" id="KW-0808">Transferase</keyword>
<accession>A0A0F5HZ59</accession>
<evidence type="ECO:0000259" key="3">
    <source>
        <dbReference type="PROSITE" id="PS50206"/>
    </source>
</evidence>
<evidence type="ECO:0000256" key="1">
    <source>
        <dbReference type="ARBA" id="ARBA00022679"/>
    </source>
</evidence>
<dbReference type="EMBL" id="JWIR02000051">
    <property type="protein sequence ID" value="KKB37694.1"/>
    <property type="molecule type" value="Genomic_DNA"/>
</dbReference>
<dbReference type="Gene3D" id="3.40.250.10">
    <property type="entry name" value="Rhodanese-like domain"/>
    <property type="match status" value="2"/>
</dbReference>
<feature type="domain" description="Rhodanese" evidence="3">
    <location>
        <begin position="165"/>
        <end position="274"/>
    </location>
</feature>
<dbReference type="STRING" id="1221996.QY95_02804"/>
<dbReference type="Pfam" id="PF00581">
    <property type="entry name" value="Rhodanese"/>
    <property type="match status" value="2"/>
</dbReference>
<accession>A0A0F5HWD4</accession>
<gene>
    <name evidence="4" type="ORF">QY95_02804</name>
</gene>
<dbReference type="PANTHER" id="PTHR11364">
    <property type="entry name" value="THIOSULFATE SULFERTANSFERASE"/>
    <property type="match status" value="1"/>
</dbReference>
<dbReference type="FunFam" id="3.40.250.10:FF:000035">
    <property type="entry name" value="Thiosulfate sulfurtransferase"/>
    <property type="match status" value="1"/>
</dbReference>
<keyword evidence="2" id="KW-0677">Repeat</keyword>
<protein>
    <submittedName>
        <fullName evidence="4">Thiosulfate sulfurtransferase, rhodanese</fullName>
    </submittedName>
</protein>
<dbReference type="OrthoDB" id="9770030at2"/>
<organism evidence="4 5">
    <name type="scientific">Bacillus thermotolerans</name>
    <name type="common">Quasibacillus thermotolerans</name>
    <dbReference type="NCBI Taxonomy" id="1221996"/>
    <lineage>
        <taxon>Bacteria</taxon>
        <taxon>Bacillati</taxon>
        <taxon>Bacillota</taxon>
        <taxon>Bacilli</taxon>
        <taxon>Bacillales</taxon>
        <taxon>Bacillaceae</taxon>
        <taxon>Bacillus</taxon>
    </lineage>
</organism>
<dbReference type="GO" id="GO:0004792">
    <property type="term" value="F:thiosulfate-cyanide sulfurtransferase activity"/>
    <property type="evidence" value="ECO:0007669"/>
    <property type="project" value="TreeGrafter"/>
</dbReference>
<reference evidence="4" key="1">
    <citation type="submission" date="2015-02" db="EMBL/GenBank/DDBJ databases">
        <title>Genome Assembly of Bacillaceae bacterium MTCC 8252.</title>
        <authorList>
            <person name="Verma A."/>
            <person name="Khatri I."/>
            <person name="Mual P."/>
            <person name="Subramanian S."/>
            <person name="Krishnamurthi S."/>
        </authorList>
    </citation>
    <scope>NUCLEOTIDE SEQUENCE [LARGE SCALE GENOMIC DNA]</scope>
    <source>
        <strain evidence="4">MTCC 8252</strain>
    </source>
</reference>
<dbReference type="RefSeq" id="WP_039237820.1">
    <property type="nucleotide sequence ID" value="NZ_JWIR02000051.1"/>
</dbReference>
<evidence type="ECO:0000256" key="2">
    <source>
        <dbReference type="ARBA" id="ARBA00022737"/>
    </source>
</evidence>
<dbReference type="CDD" id="cd01448">
    <property type="entry name" value="TST_Repeat_1"/>
    <property type="match status" value="1"/>
</dbReference>
<dbReference type="SMART" id="SM00450">
    <property type="entry name" value="RHOD"/>
    <property type="match status" value="2"/>
</dbReference>
<dbReference type="SUPFAM" id="SSF52821">
    <property type="entry name" value="Rhodanese/Cell cycle control phosphatase"/>
    <property type="match status" value="2"/>
</dbReference>
<feature type="domain" description="Rhodanese" evidence="3">
    <location>
        <begin position="15"/>
        <end position="134"/>
    </location>
</feature>
<sequence>MEYIRSIDWLANHLHDADVCIIDCRFDLSDPAAGEQQYKKGHIPGAYYAHLDRHLSGEKSKHGGRHPLPDIEVFRQTVEAFGITDTTTVVAYDGGEAMFAGRFWWLLSYIGHKHVYILDGGFDEWRKQGLPVSVDIPAPGQGSVSIGIQKEWTASLEEVRKAALEKDGTILVDSRAPERYEGKTEPLDRVPGHIPGAINHFFKEGFNGSFWKSEEAQTQRFQSLDPKRPIIVYCGSGVSATPNIIALKQAGFQNVRLYAGSYSDWSSYEELPVEKRTEK</sequence>
<dbReference type="InterPro" id="IPR036873">
    <property type="entry name" value="Rhodanese-like_dom_sf"/>
</dbReference>
<comment type="caution">
    <text evidence="4">The sequence shown here is derived from an EMBL/GenBank/DDBJ whole genome shotgun (WGS) entry which is preliminary data.</text>
</comment>
<keyword evidence="5" id="KW-1185">Reference proteome</keyword>